<dbReference type="AlphaFoldDB" id="A0A433Y6J5"/>
<protein>
    <submittedName>
        <fullName evidence="2">GNAT family N-acetyltransferase</fullName>
    </submittedName>
</protein>
<dbReference type="InterPro" id="IPR000182">
    <property type="entry name" value="GNAT_dom"/>
</dbReference>
<dbReference type="EMBL" id="RZNY01000015">
    <property type="protein sequence ID" value="RUT44545.1"/>
    <property type="molecule type" value="Genomic_DNA"/>
</dbReference>
<accession>A0A433Y6J5</accession>
<reference evidence="2 3" key="1">
    <citation type="submission" date="2018-12" db="EMBL/GenBank/DDBJ databases">
        <authorList>
            <person name="Sun L."/>
            <person name="Chen Z."/>
        </authorList>
    </citation>
    <scope>NUCLEOTIDE SEQUENCE [LARGE SCALE GENOMIC DNA]</scope>
    <source>
        <strain evidence="2 3">DSM 15890</strain>
    </source>
</reference>
<dbReference type="GO" id="GO:0016747">
    <property type="term" value="F:acyltransferase activity, transferring groups other than amino-acyl groups"/>
    <property type="evidence" value="ECO:0007669"/>
    <property type="project" value="InterPro"/>
</dbReference>
<evidence type="ECO:0000259" key="1">
    <source>
        <dbReference type="PROSITE" id="PS51186"/>
    </source>
</evidence>
<dbReference type="InterPro" id="IPR016181">
    <property type="entry name" value="Acyl_CoA_acyltransferase"/>
</dbReference>
<keyword evidence="3" id="KW-1185">Reference proteome</keyword>
<dbReference type="PROSITE" id="PS51186">
    <property type="entry name" value="GNAT"/>
    <property type="match status" value="1"/>
</dbReference>
<sequence>MAELSTCRKVYVAIKDNSIIGTASLDKDTIYTVFIDIKQHNKGIGRQLIHYIEQIAIDSGITLLKLPSSITGQKFYENLGYHAVDVVESEVYGRDIIMIKNLIKD</sequence>
<dbReference type="CDD" id="cd04301">
    <property type="entry name" value="NAT_SF"/>
    <property type="match status" value="1"/>
</dbReference>
<dbReference type="Pfam" id="PF13673">
    <property type="entry name" value="Acetyltransf_10"/>
    <property type="match status" value="1"/>
</dbReference>
<evidence type="ECO:0000313" key="2">
    <source>
        <dbReference type="EMBL" id="RUT44545.1"/>
    </source>
</evidence>
<feature type="domain" description="N-acetyltransferase" evidence="1">
    <location>
        <begin position="1"/>
        <end position="103"/>
    </location>
</feature>
<dbReference type="SUPFAM" id="SSF55729">
    <property type="entry name" value="Acyl-CoA N-acyltransferases (Nat)"/>
    <property type="match status" value="1"/>
</dbReference>
<dbReference type="OrthoDB" id="8116329at2"/>
<dbReference type="Gene3D" id="3.40.630.30">
    <property type="match status" value="1"/>
</dbReference>
<dbReference type="RefSeq" id="WP_127193490.1">
    <property type="nucleotide sequence ID" value="NZ_RZNY01000015.1"/>
</dbReference>
<organism evidence="2 3">
    <name type="scientific">Paenibacillus anaericanus</name>
    <dbReference type="NCBI Taxonomy" id="170367"/>
    <lineage>
        <taxon>Bacteria</taxon>
        <taxon>Bacillati</taxon>
        <taxon>Bacillota</taxon>
        <taxon>Bacilli</taxon>
        <taxon>Bacillales</taxon>
        <taxon>Paenibacillaceae</taxon>
        <taxon>Paenibacillus</taxon>
    </lineage>
</organism>
<name>A0A433Y6J5_9BACL</name>
<gene>
    <name evidence="2" type="ORF">EJP82_17515</name>
</gene>
<keyword evidence="2" id="KW-0808">Transferase</keyword>
<evidence type="ECO:0000313" key="3">
    <source>
        <dbReference type="Proteomes" id="UP000279446"/>
    </source>
</evidence>
<dbReference type="Proteomes" id="UP000279446">
    <property type="component" value="Unassembled WGS sequence"/>
</dbReference>
<proteinExistence type="predicted"/>
<comment type="caution">
    <text evidence="2">The sequence shown here is derived from an EMBL/GenBank/DDBJ whole genome shotgun (WGS) entry which is preliminary data.</text>
</comment>